<comment type="caution">
    <text evidence="1">The sequence shown here is derived from an EMBL/GenBank/DDBJ whole genome shotgun (WGS) entry which is preliminary data.</text>
</comment>
<evidence type="ECO:0000313" key="2">
    <source>
        <dbReference type="Proteomes" id="UP001054945"/>
    </source>
</evidence>
<gene>
    <name evidence="1" type="ORF">CEXT_703241</name>
</gene>
<protein>
    <submittedName>
        <fullName evidence="1">Uncharacterized protein</fullName>
    </submittedName>
</protein>
<reference evidence="1 2" key="1">
    <citation type="submission" date="2021-06" db="EMBL/GenBank/DDBJ databases">
        <title>Caerostris extrusa draft genome.</title>
        <authorList>
            <person name="Kono N."/>
            <person name="Arakawa K."/>
        </authorList>
    </citation>
    <scope>NUCLEOTIDE SEQUENCE [LARGE SCALE GENOMIC DNA]</scope>
</reference>
<accession>A0AAV4WJ94</accession>
<organism evidence="1 2">
    <name type="scientific">Caerostris extrusa</name>
    <name type="common">Bark spider</name>
    <name type="synonym">Caerostris bankana</name>
    <dbReference type="NCBI Taxonomy" id="172846"/>
    <lineage>
        <taxon>Eukaryota</taxon>
        <taxon>Metazoa</taxon>
        <taxon>Ecdysozoa</taxon>
        <taxon>Arthropoda</taxon>
        <taxon>Chelicerata</taxon>
        <taxon>Arachnida</taxon>
        <taxon>Araneae</taxon>
        <taxon>Araneomorphae</taxon>
        <taxon>Entelegynae</taxon>
        <taxon>Araneoidea</taxon>
        <taxon>Araneidae</taxon>
        <taxon>Caerostris</taxon>
    </lineage>
</organism>
<keyword evidence="2" id="KW-1185">Reference proteome</keyword>
<dbReference type="AlphaFoldDB" id="A0AAV4WJ94"/>
<sequence>MRIRGDSDGGNAAHISDMFVTKARPSEMIKWPQSLPVSKNNPGPRSCFCFSLGCHARLEPSSHLISALGKHNKPARKTCQQFFNTCLVHSFLSEKEFRHWFSTL</sequence>
<dbReference type="EMBL" id="BPLR01016176">
    <property type="protein sequence ID" value="GIY81874.1"/>
    <property type="molecule type" value="Genomic_DNA"/>
</dbReference>
<evidence type="ECO:0000313" key="1">
    <source>
        <dbReference type="EMBL" id="GIY81874.1"/>
    </source>
</evidence>
<dbReference type="Proteomes" id="UP001054945">
    <property type="component" value="Unassembled WGS sequence"/>
</dbReference>
<proteinExistence type="predicted"/>
<name>A0AAV4WJ94_CAEEX</name>